<organism evidence="3 4">
    <name type="scientific">Catenulispora acidiphila (strain DSM 44928 / JCM 14897 / NBRC 102108 / NRRL B-24433 / ID139908)</name>
    <dbReference type="NCBI Taxonomy" id="479433"/>
    <lineage>
        <taxon>Bacteria</taxon>
        <taxon>Bacillati</taxon>
        <taxon>Actinomycetota</taxon>
        <taxon>Actinomycetes</taxon>
        <taxon>Catenulisporales</taxon>
        <taxon>Catenulisporaceae</taxon>
        <taxon>Catenulispora</taxon>
    </lineage>
</organism>
<keyword evidence="4" id="KW-1185">Reference proteome</keyword>
<protein>
    <submittedName>
        <fullName evidence="3">Helix-turn-helix domain protein</fullName>
    </submittedName>
</protein>
<dbReference type="Gene3D" id="1.10.260.40">
    <property type="entry name" value="lambda repressor-like DNA-binding domains"/>
    <property type="match status" value="1"/>
</dbReference>
<dbReference type="CDD" id="cd00093">
    <property type="entry name" value="HTH_XRE"/>
    <property type="match status" value="1"/>
</dbReference>
<dbReference type="OrthoDB" id="5177725at2"/>
<evidence type="ECO:0000256" key="1">
    <source>
        <dbReference type="SAM" id="MobiDB-lite"/>
    </source>
</evidence>
<evidence type="ECO:0000313" key="3">
    <source>
        <dbReference type="EMBL" id="ACU73913.1"/>
    </source>
</evidence>
<proteinExistence type="predicted"/>
<dbReference type="Proteomes" id="UP000000851">
    <property type="component" value="Chromosome"/>
</dbReference>
<feature type="region of interest" description="Disordered" evidence="1">
    <location>
        <begin position="1"/>
        <end position="24"/>
    </location>
</feature>
<dbReference type="Pfam" id="PF13560">
    <property type="entry name" value="HTH_31"/>
    <property type="match status" value="1"/>
</dbReference>
<dbReference type="AlphaFoldDB" id="C7Q4W5"/>
<dbReference type="EMBL" id="CP001700">
    <property type="protein sequence ID" value="ACU73913.1"/>
    <property type="molecule type" value="Genomic_DNA"/>
</dbReference>
<gene>
    <name evidence="3" type="ordered locus">Caci_5053</name>
</gene>
<dbReference type="Pfam" id="PF19054">
    <property type="entry name" value="DUF5753"/>
    <property type="match status" value="1"/>
</dbReference>
<dbReference type="HOGENOM" id="CLU_055817_1_1_11"/>
<dbReference type="PROSITE" id="PS50943">
    <property type="entry name" value="HTH_CROC1"/>
    <property type="match status" value="1"/>
</dbReference>
<dbReference type="InterPro" id="IPR001387">
    <property type="entry name" value="Cro/C1-type_HTH"/>
</dbReference>
<dbReference type="InterPro" id="IPR010982">
    <property type="entry name" value="Lambda_DNA-bd_dom_sf"/>
</dbReference>
<feature type="compositionally biased region" description="Polar residues" evidence="1">
    <location>
        <begin position="11"/>
        <end position="21"/>
    </location>
</feature>
<dbReference type="InParanoid" id="C7Q4W5"/>
<feature type="domain" description="HTH cro/C1-type" evidence="2">
    <location>
        <begin position="40"/>
        <end position="95"/>
    </location>
</feature>
<evidence type="ECO:0000313" key="4">
    <source>
        <dbReference type="Proteomes" id="UP000000851"/>
    </source>
</evidence>
<evidence type="ECO:0000259" key="2">
    <source>
        <dbReference type="PROSITE" id="PS50943"/>
    </source>
</evidence>
<sequence length="310" mass="34542">MPADRGVDQRWVNQTRSTAQAPFSAPGNPTIPRILLGAELRRLRNAAGLSRAKAGYAIRGSESKISRMELGRISFKPRDVADLLTLYGVRDAPERGMLLALMEQANADSWWHSFADVVPAWFEAYLGLEDAASVIRCYQTRLVPDLLQTEDYARSVIRLGNPQADPVEIERRVALRMNRARLLRRPHPPKIWAVIDESALCRPPSGHDEKTLAQIEYLRELSRLPHVTIQVVRSERGTRCADVGAVPFTILRFPEAALPDIVYLEHLTGASYLDKADDLDVYATVMDQLCLDAVPAADSVGFFTDVINGL</sequence>
<dbReference type="GO" id="GO:0003677">
    <property type="term" value="F:DNA binding"/>
    <property type="evidence" value="ECO:0007669"/>
    <property type="project" value="InterPro"/>
</dbReference>
<reference evidence="3 4" key="1">
    <citation type="journal article" date="2009" name="Stand. Genomic Sci.">
        <title>Complete genome sequence of Catenulispora acidiphila type strain (ID 139908).</title>
        <authorList>
            <person name="Copeland A."/>
            <person name="Lapidus A."/>
            <person name="Glavina Del Rio T."/>
            <person name="Nolan M."/>
            <person name="Lucas S."/>
            <person name="Chen F."/>
            <person name="Tice H."/>
            <person name="Cheng J.F."/>
            <person name="Bruce D."/>
            <person name="Goodwin L."/>
            <person name="Pitluck S."/>
            <person name="Mikhailova N."/>
            <person name="Pati A."/>
            <person name="Ivanova N."/>
            <person name="Mavromatis K."/>
            <person name="Chen A."/>
            <person name="Palaniappan K."/>
            <person name="Chain P."/>
            <person name="Land M."/>
            <person name="Hauser L."/>
            <person name="Chang Y.J."/>
            <person name="Jeffries C.D."/>
            <person name="Chertkov O."/>
            <person name="Brettin T."/>
            <person name="Detter J.C."/>
            <person name="Han C."/>
            <person name="Ali Z."/>
            <person name="Tindall B.J."/>
            <person name="Goker M."/>
            <person name="Bristow J."/>
            <person name="Eisen J.A."/>
            <person name="Markowitz V."/>
            <person name="Hugenholtz P."/>
            <person name="Kyrpides N.C."/>
            <person name="Klenk H.P."/>
        </authorList>
    </citation>
    <scope>NUCLEOTIDE SEQUENCE [LARGE SCALE GENOMIC DNA]</scope>
    <source>
        <strain evidence="4">DSM 44928 / JCM 14897 / NBRC 102108 / NRRL B-24433 / ID139908</strain>
    </source>
</reference>
<dbReference type="KEGG" id="cai:Caci_5053"/>
<accession>C7Q4W5</accession>
<dbReference type="SUPFAM" id="SSF47413">
    <property type="entry name" value="lambda repressor-like DNA-binding domains"/>
    <property type="match status" value="1"/>
</dbReference>
<name>C7Q4W5_CATAD</name>
<dbReference type="eggNOG" id="COG1396">
    <property type="taxonomic scope" value="Bacteria"/>
</dbReference>
<dbReference type="InterPro" id="IPR043917">
    <property type="entry name" value="DUF5753"/>
</dbReference>
<dbReference type="SMART" id="SM00530">
    <property type="entry name" value="HTH_XRE"/>
    <property type="match status" value="1"/>
</dbReference>
<dbReference type="RefSeq" id="WP_015793642.1">
    <property type="nucleotide sequence ID" value="NC_013131.1"/>
</dbReference>
<dbReference type="STRING" id="479433.Caci_5053"/>